<sequence length="348" mass="40467">MTLDTKTEHVESFEISPENLAFTKGADTRNIGIKHYLCLRDILPKTRLSQAILYENVSQRRQLVMKHEAIRTNKSRNLLALDFNRRAFQMLQERKRHKWKKDDEIRVANMNLPVISVDSGRPTSSKVIYHLSEYKLGQEKQEPQVPLLPKMQASLRREQTEIISHREKTFITKIPEVIEMDPKLLERHNTYCGKSFLDEGHAGKDNRFSKFITMLQPAKISSDDYPFDNVKPVNRFSKYNNPKSVKTPRGGVKTNFTSSSAKADKDQIAKRFEAVISREYSKLSQMEDTNISKFKCLTDKDWPELKGRPTKKLEFGLERYKSDELIQLKSRKPMGEDIPETDEKDEVS</sequence>
<evidence type="ECO:0000313" key="2">
    <source>
        <dbReference type="EMBL" id="KAL3876467.1"/>
    </source>
</evidence>
<dbReference type="AlphaFoldDB" id="A0ABD3WR63"/>
<dbReference type="EMBL" id="JBJQND010000005">
    <property type="protein sequence ID" value="KAL3876467.1"/>
    <property type="molecule type" value="Genomic_DNA"/>
</dbReference>
<reference evidence="2 3" key="1">
    <citation type="submission" date="2024-11" db="EMBL/GenBank/DDBJ databases">
        <title>Chromosome-level genome assembly of the freshwater bivalve Anodonta woodiana.</title>
        <authorList>
            <person name="Chen X."/>
        </authorList>
    </citation>
    <scope>NUCLEOTIDE SEQUENCE [LARGE SCALE GENOMIC DNA]</scope>
    <source>
        <strain evidence="2">MN2024</strain>
        <tissue evidence="2">Gills</tissue>
    </source>
</reference>
<feature type="region of interest" description="Disordered" evidence="1">
    <location>
        <begin position="238"/>
        <end position="258"/>
    </location>
</feature>
<organism evidence="2 3">
    <name type="scientific">Sinanodonta woodiana</name>
    <name type="common">Chinese pond mussel</name>
    <name type="synonym">Anodonta woodiana</name>
    <dbReference type="NCBI Taxonomy" id="1069815"/>
    <lineage>
        <taxon>Eukaryota</taxon>
        <taxon>Metazoa</taxon>
        <taxon>Spiralia</taxon>
        <taxon>Lophotrochozoa</taxon>
        <taxon>Mollusca</taxon>
        <taxon>Bivalvia</taxon>
        <taxon>Autobranchia</taxon>
        <taxon>Heteroconchia</taxon>
        <taxon>Palaeoheterodonta</taxon>
        <taxon>Unionida</taxon>
        <taxon>Unionoidea</taxon>
        <taxon>Unionidae</taxon>
        <taxon>Unioninae</taxon>
        <taxon>Sinanodonta</taxon>
    </lineage>
</organism>
<comment type="caution">
    <text evidence="2">The sequence shown here is derived from an EMBL/GenBank/DDBJ whole genome shotgun (WGS) entry which is preliminary data.</text>
</comment>
<feature type="compositionally biased region" description="Acidic residues" evidence="1">
    <location>
        <begin position="337"/>
        <end position="348"/>
    </location>
</feature>
<proteinExistence type="predicted"/>
<protein>
    <submittedName>
        <fullName evidence="2">Uncharacterized protein</fullName>
    </submittedName>
</protein>
<name>A0ABD3WR63_SINWO</name>
<feature type="region of interest" description="Disordered" evidence="1">
    <location>
        <begin position="326"/>
        <end position="348"/>
    </location>
</feature>
<keyword evidence="3" id="KW-1185">Reference proteome</keyword>
<dbReference type="Proteomes" id="UP001634394">
    <property type="component" value="Unassembled WGS sequence"/>
</dbReference>
<accession>A0ABD3WR63</accession>
<gene>
    <name evidence="2" type="ORF">ACJMK2_034310</name>
</gene>
<evidence type="ECO:0000256" key="1">
    <source>
        <dbReference type="SAM" id="MobiDB-lite"/>
    </source>
</evidence>
<evidence type="ECO:0000313" key="3">
    <source>
        <dbReference type="Proteomes" id="UP001634394"/>
    </source>
</evidence>